<proteinExistence type="predicted"/>
<keyword evidence="1" id="KW-0805">Transcription regulation</keyword>
<dbReference type="Pfam" id="PF02311">
    <property type="entry name" value="AraC_binding"/>
    <property type="match status" value="1"/>
</dbReference>
<evidence type="ECO:0000313" key="6">
    <source>
        <dbReference type="EMBL" id="TNJ62706.1"/>
    </source>
</evidence>
<dbReference type="PRINTS" id="PR00032">
    <property type="entry name" value="HTHARAC"/>
</dbReference>
<gene>
    <name evidence="6" type="ORF">FE784_29110</name>
</gene>
<keyword evidence="3" id="KW-0010">Activator</keyword>
<keyword evidence="2" id="KW-0238">DNA-binding</keyword>
<dbReference type="InterPro" id="IPR018062">
    <property type="entry name" value="HTH_AraC-typ_CS"/>
</dbReference>
<dbReference type="SUPFAM" id="SSF46689">
    <property type="entry name" value="Homeodomain-like"/>
    <property type="match status" value="2"/>
</dbReference>
<dbReference type="InterPro" id="IPR020449">
    <property type="entry name" value="Tscrpt_reg_AraC-type_HTH"/>
</dbReference>
<dbReference type="GO" id="GO:0003700">
    <property type="term" value="F:DNA-binding transcription factor activity"/>
    <property type="evidence" value="ECO:0007669"/>
    <property type="project" value="InterPro"/>
</dbReference>
<comment type="caution">
    <text evidence="6">The sequence shown here is derived from an EMBL/GenBank/DDBJ whole genome shotgun (WGS) entry which is preliminary data.</text>
</comment>
<evidence type="ECO:0000256" key="1">
    <source>
        <dbReference type="ARBA" id="ARBA00023015"/>
    </source>
</evidence>
<dbReference type="PANTHER" id="PTHR46796">
    <property type="entry name" value="HTH-TYPE TRANSCRIPTIONAL ACTIVATOR RHAS-RELATED"/>
    <property type="match status" value="1"/>
</dbReference>
<dbReference type="InterPro" id="IPR050204">
    <property type="entry name" value="AraC_XylS_family_regulators"/>
</dbReference>
<dbReference type="Pfam" id="PF12833">
    <property type="entry name" value="HTH_18"/>
    <property type="match status" value="1"/>
</dbReference>
<keyword evidence="7" id="KW-1185">Reference proteome</keyword>
<sequence>MNAGRMTAKPNYQAGPKIIRYYIVHFVMEGQAVHWVNGRPVTLGKGDMFCVFPYKTARHGLDPDKPLLKMMWFGLTGEGVRSLLQRVGVTEERPYMRKVFHPGVPGIVRQLVDEFRQIHAAGNYFRWMAKMYELFDHLAIADARERQSVPDRSPSSWIRDSERFMNLYFTENITVQDVANYVGVHRSHFSAEFSKRVGIPPVQYLQKLRMARGARMLSDSDFPITDIALSLGYPDLYAFTRAFRNYYGTTPSQYRADTPAEVECLERT</sequence>
<evidence type="ECO:0000313" key="7">
    <source>
        <dbReference type="Proteomes" id="UP000307943"/>
    </source>
</evidence>
<feature type="domain" description="HTH araC/xylS-type" evidence="5">
    <location>
        <begin position="159"/>
        <end position="257"/>
    </location>
</feature>
<dbReference type="OrthoDB" id="2638442at2"/>
<evidence type="ECO:0000259" key="5">
    <source>
        <dbReference type="PROSITE" id="PS01124"/>
    </source>
</evidence>
<dbReference type="PROSITE" id="PS01124">
    <property type="entry name" value="HTH_ARAC_FAMILY_2"/>
    <property type="match status" value="1"/>
</dbReference>
<dbReference type="GO" id="GO:0043565">
    <property type="term" value="F:sequence-specific DNA binding"/>
    <property type="evidence" value="ECO:0007669"/>
    <property type="project" value="InterPro"/>
</dbReference>
<evidence type="ECO:0000256" key="3">
    <source>
        <dbReference type="ARBA" id="ARBA00023159"/>
    </source>
</evidence>
<dbReference type="AlphaFoldDB" id="A0A5C4T186"/>
<accession>A0A5C4T186</accession>
<name>A0A5C4T186_9BACL</name>
<dbReference type="SMART" id="SM00342">
    <property type="entry name" value="HTH_ARAC"/>
    <property type="match status" value="1"/>
</dbReference>
<dbReference type="InterPro" id="IPR037923">
    <property type="entry name" value="HTH-like"/>
</dbReference>
<dbReference type="InterPro" id="IPR018060">
    <property type="entry name" value="HTH_AraC"/>
</dbReference>
<dbReference type="InterPro" id="IPR003313">
    <property type="entry name" value="AraC-bd"/>
</dbReference>
<reference evidence="6 7" key="1">
    <citation type="submission" date="2019-05" db="EMBL/GenBank/DDBJ databases">
        <title>We sequenced the genome of Paenibacillus hemerocallicola KCTC 33185 for further insight into its adaptation and study the phylogeny of Paenibacillus.</title>
        <authorList>
            <person name="Narsing Rao M.P."/>
        </authorList>
    </citation>
    <scope>NUCLEOTIDE SEQUENCE [LARGE SCALE GENOMIC DNA]</scope>
    <source>
        <strain evidence="6 7">KCTC 33185</strain>
    </source>
</reference>
<evidence type="ECO:0000256" key="4">
    <source>
        <dbReference type="ARBA" id="ARBA00023163"/>
    </source>
</evidence>
<dbReference type="InterPro" id="IPR009057">
    <property type="entry name" value="Homeodomain-like_sf"/>
</dbReference>
<dbReference type="SUPFAM" id="SSF51215">
    <property type="entry name" value="Regulatory protein AraC"/>
    <property type="match status" value="1"/>
</dbReference>
<organism evidence="6 7">
    <name type="scientific">Paenibacillus hemerocallicola</name>
    <dbReference type="NCBI Taxonomy" id="1172614"/>
    <lineage>
        <taxon>Bacteria</taxon>
        <taxon>Bacillati</taxon>
        <taxon>Bacillota</taxon>
        <taxon>Bacilli</taxon>
        <taxon>Bacillales</taxon>
        <taxon>Paenibacillaceae</taxon>
        <taxon>Paenibacillus</taxon>
    </lineage>
</organism>
<protein>
    <submittedName>
        <fullName evidence="6">AraC family transcriptional regulator</fullName>
    </submittedName>
</protein>
<dbReference type="Gene3D" id="1.10.10.60">
    <property type="entry name" value="Homeodomain-like"/>
    <property type="match status" value="2"/>
</dbReference>
<keyword evidence="4" id="KW-0804">Transcription</keyword>
<dbReference type="PROSITE" id="PS00041">
    <property type="entry name" value="HTH_ARAC_FAMILY_1"/>
    <property type="match status" value="1"/>
</dbReference>
<dbReference type="RefSeq" id="WP_139605775.1">
    <property type="nucleotide sequence ID" value="NZ_VDCQ01000054.1"/>
</dbReference>
<dbReference type="Proteomes" id="UP000307943">
    <property type="component" value="Unassembled WGS sequence"/>
</dbReference>
<evidence type="ECO:0000256" key="2">
    <source>
        <dbReference type="ARBA" id="ARBA00023125"/>
    </source>
</evidence>
<dbReference type="EMBL" id="VDCQ01000054">
    <property type="protein sequence ID" value="TNJ62706.1"/>
    <property type="molecule type" value="Genomic_DNA"/>
</dbReference>